<dbReference type="InterPro" id="IPR029044">
    <property type="entry name" value="Nucleotide-diphossugar_trans"/>
</dbReference>
<dbReference type="SUPFAM" id="SSF53448">
    <property type="entry name" value="Nucleotide-diphospho-sugar transferases"/>
    <property type="match status" value="1"/>
</dbReference>
<keyword evidence="3" id="KW-1185">Reference proteome</keyword>
<protein>
    <recommendedName>
        <fullName evidence="1">Glycosyltransferase 2-like domain-containing protein</fullName>
    </recommendedName>
</protein>
<proteinExistence type="predicted"/>
<dbReference type="Pfam" id="PF00535">
    <property type="entry name" value="Glycos_transf_2"/>
    <property type="match status" value="1"/>
</dbReference>
<organism evidence="2 3">
    <name type="scientific">Mycobacterium ostraviense</name>
    <dbReference type="NCBI Taxonomy" id="2738409"/>
    <lineage>
        <taxon>Bacteria</taxon>
        <taxon>Bacillati</taxon>
        <taxon>Actinomycetota</taxon>
        <taxon>Actinomycetes</taxon>
        <taxon>Mycobacteriales</taxon>
        <taxon>Mycobacteriaceae</taxon>
        <taxon>Mycobacterium</taxon>
    </lineage>
</organism>
<sequence length="566" mass="64770">MNIMRPISWPHHNGGWRWVVELLTKQLHDPNGIRCVTAVEEEFYFHGPIREPWVGFVHQVPKHDERPAQMTAWRASLPHCRGMWVLSEYVRSALNNLGVTVPIGLVRYPTPTPMTYWTLEATRTGPREVHFIGTFLRNYQSFYDLDAGDRRKILFAPQGFDPQALGIADNGSVEVRDRVDSATYEHTLARSIVFLNLVDAFANTTVVECLARATPLIINRLAGVEEYLGADYPLFYDTLDEAAALLRDEESLVAGSRHLAALPIQEEITGSAFLENLQRTAIYRDLPIPPKQLGSFRPRDVTVMMCSYRRTNTLSAVLERFTRQDFDGSFEFVLWNNNAESAQDVDRIAARFDNDLDLRVIHSSANLLCRIRLAMPAIMRSDVLVVCDDDVLVEPCYLRELVAAHKRHGGEVLCFRGHRFLPHALDEDHPERVWTGHESLVFSDESEPEQLVHFMHADNCLLPRAILARIGAYPMRRLETALVDDYWMSFVLSHHLNVSIRKLRGDHCFSFLPSADDPEIALFRNEAVAQERIRFYVSHMRQGWPKWDAATTSSAHTFRDTNDHGR</sequence>
<name>A0A163WE65_9MYCO</name>
<feature type="domain" description="Glycosyltransferase 2-like" evidence="1">
    <location>
        <begin position="302"/>
        <end position="470"/>
    </location>
</feature>
<dbReference type="Gene3D" id="3.90.550.10">
    <property type="entry name" value="Spore Coat Polysaccharide Biosynthesis Protein SpsA, Chain A"/>
    <property type="match status" value="1"/>
</dbReference>
<evidence type="ECO:0000259" key="1">
    <source>
        <dbReference type="Pfam" id="PF00535"/>
    </source>
</evidence>
<comment type="caution">
    <text evidence="2">The sequence shown here is derived from an EMBL/GenBank/DDBJ whole genome shotgun (WGS) entry which is preliminary data.</text>
</comment>
<reference evidence="3" key="1">
    <citation type="submission" date="2016-04" db="EMBL/GenBank/DDBJ databases">
        <authorList>
            <person name="Strapagiel D."/>
            <person name="Borowka P."/>
            <person name="Marciniak B."/>
            <person name="Bakula Z."/>
            <person name="Van Ingen J."/>
            <person name="Safianowska A."/>
            <person name="Dziadek J."/>
            <person name="Jagielski T."/>
        </authorList>
    </citation>
    <scope>NUCLEOTIDE SEQUENCE [LARGE SCALE GENOMIC DNA]</scope>
    <source>
        <strain evidence="3">1010001458</strain>
    </source>
</reference>
<evidence type="ECO:0000313" key="2">
    <source>
        <dbReference type="EMBL" id="KZS58255.1"/>
    </source>
</evidence>
<gene>
    <name evidence="2" type="ORF">A4G28_02920</name>
</gene>
<dbReference type="AlphaFoldDB" id="A0A163WE65"/>
<dbReference type="InterPro" id="IPR001173">
    <property type="entry name" value="Glyco_trans_2-like"/>
</dbReference>
<accession>A0A163WE65</accession>
<evidence type="ECO:0000313" key="3">
    <source>
        <dbReference type="Proteomes" id="UP000077342"/>
    </source>
</evidence>
<dbReference type="Proteomes" id="UP000077342">
    <property type="component" value="Unassembled WGS sequence"/>
</dbReference>
<dbReference type="EMBL" id="LWCI01000152">
    <property type="protein sequence ID" value="KZS58255.1"/>
    <property type="molecule type" value="Genomic_DNA"/>
</dbReference>